<dbReference type="AlphaFoldDB" id="A0AAD2D5W1"/>
<evidence type="ECO:0008006" key="5">
    <source>
        <dbReference type="Google" id="ProtNLM"/>
    </source>
</evidence>
<gene>
    <name evidence="3" type="ORF">ECRASSUSDP1_LOCUS22208</name>
</gene>
<comment type="caution">
    <text evidence="3">The sequence shown here is derived from an EMBL/GenBank/DDBJ whole genome shotgun (WGS) entry which is preliminary data.</text>
</comment>
<feature type="compositionally biased region" description="Acidic residues" evidence="1">
    <location>
        <begin position="112"/>
        <end position="125"/>
    </location>
</feature>
<reference evidence="3" key="1">
    <citation type="submission" date="2023-07" db="EMBL/GenBank/DDBJ databases">
        <authorList>
            <consortium name="AG Swart"/>
            <person name="Singh M."/>
            <person name="Singh A."/>
            <person name="Seah K."/>
            <person name="Emmerich C."/>
        </authorList>
    </citation>
    <scope>NUCLEOTIDE SEQUENCE</scope>
    <source>
        <strain evidence="3">DP1</strain>
    </source>
</reference>
<keyword evidence="2" id="KW-1133">Transmembrane helix</keyword>
<organism evidence="3 4">
    <name type="scientific">Euplotes crassus</name>
    <dbReference type="NCBI Taxonomy" id="5936"/>
    <lineage>
        <taxon>Eukaryota</taxon>
        <taxon>Sar</taxon>
        <taxon>Alveolata</taxon>
        <taxon>Ciliophora</taxon>
        <taxon>Intramacronucleata</taxon>
        <taxon>Spirotrichea</taxon>
        <taxon>Hypotrichia</taxon>
        <taxon>Euplotida</taxon>
        <taxon>Euplotidae</taxon>
        <taxon>Moneuplotes</taxon>
    </lineage>
</organism>
<evidence type="ECO:0000313" key="4">
    <source>
        <dbReference type="Proteomes" id="UP001295684"/>
    </source>
</evidence>
<proteinExistence type="predicted"/>
<keyword evidence="2" id="KW-0812">Transmembrane</keyword>
<accession>A0AAD2D5W1</accession>
<keyword evidence="4" id="KW-1185">Reference proteome</keyword>
<evidence type="ECO:0000256" key="2">
    <source>
        <dbReference type="SAM" id="Phobius"/>
    </source>
</evidence>
<feature type="transmembrane region" description="Helical" evidence="2">
    <location>
        <begin position="190"/>
        <end position="209"/>
    </location>
</feature>
<protein>
    <recommendedName>
        <fullName evidence="5">Transmembrane protein</fullName>
    </recommendedName>
</protein>
<feature type="region of interest" description="Disordered" evidence="1">
    <location>
        <begin position="36"/>
        <end position="125"/>
    </location>
</feature>
<evidence type="ECO:0000313" key="3">
    <source>
        <dbReference type="EMBL" id="CAI2380768.1"/>
    </source>
</evidence>
<sequence>MVYEVSDSKAIMGAAFIHYVVYCVFYVIDTIKMQDADDPNQENQDPNVRKAKERAEKKKKEQQKNPPITSGNPAAPADKPGVEMKDINLQDREEGKAGVGPGPRTAKSRRDDDDDSDEEETFDGYDDDGKPFFTKVVNRFPKTSCFYFMILALAAARAATPFGIVLAYFSLIGRIMQIVGAFVEKPILGFIGYGITAGLMFILFFVIMIHEKD</sequence>
<name>A0AAD2D5W1_EUPCR</name>
<feature type="transmembrane region" description="Helical" evidence="2">
    <location>
        <begin position="145"/>
        <end position="170"/>
    </location>
</feature>
<feature type="compositionally biased region" description="Basic and acidic residues" evidence="1">
    <location>
        <begin position="80"/>
        <end position="96"/>
    </location>
</feature>
<keyword evidence="2" id="KW-0472">Membrane</keyword>
<evidence type="ECO:0000256" key="1">
    <source>
        <dbReference type="SAM" id="MobiDB-lite"/>
    </source>
</evidence>
<dbReference type="EMBL" id="CAMPGE010022751">
    <property type="protein sequence ID" value="CAI2380768.1"/>
    <property type="molecule type" value="Genomic_DNA"/>
</dbReference>
<dbReference type="Proteomes" id="UP001295684">
    <property type="component" value="Unassembled WGS sequence"/>
</dbReference>
<feature type="compositionally biased region" description="Basic and acidic residues" evidence="1">
    <location>
        <begin position="47"/>
        <end position="63"/>
    </location>
</feature>
<feature type="transmembrane region" description="Helical" evidence="2">
    <location>
        <begin position="12"/>
        <end position="28"/>
    </location>
</feature>